<dbReference type="PANTHER" id="PTHR47772:SF13">
    <property type="entry name" value="GASTRULA ZINC FINGER PROTEIN XLCGF49.1-LIKE-RELATED"/>
    <property type="match status" value="1"/>
</dbReference>
<evidence type="ECO:0000256" key="7">
    <source>
        <dbReference type="ARBA" id="ARBA00023163"/>
    </source>
</evidence>
<dbReference type="InterPro" id="IPR013087">
    <property type="entry name" value="Znf_C2H2_type"/>
</dbReference>
<evidence type="ECO:0000256" key="5">
    <source>
        <dbReference type="ARBA" id="ARBA00022833"/>
    </source>
</evidence>
<dbReference type="Pfam" id="PF00096">
    <property type="entry name" value="zf-C2H2"/>
    <property type="match status" value="3"/>
</dbReference>
<feature type="domain" description="C2H2-type" evidence="10">
    <location>
        <begin position="551"/>
        <end position="578"/>
    </location>
</feature>
<accession>A0A1Y1MLH9</accession>
<keyword evidence="7" id="KW-0804">Transcription</keyword>
<dbReference type="GO" id="GO:0008170">
    <property type="term" value="F:N-methyltransferase activity"/>
    <property type="evidence" value="ECO:0007669"/>
    <property type="project" value="UniProtKB-ARBA"/>
</dbReference>
<evidence type="ECO:0000256" key="8">
    <source>
        <dbReference type="ARBA" id="ARBA00023242"/>
    </source>
</evidence>
<feature type="domain" description="C2H2-type" evidence="10">
    <location>
        <begin position="632"/>
        <end position="660"/>
    </location>
</feature>
<dbReference type="Gene3D" id="3.30.160.60">
    <property type="entry name" value="Classic Zinc Finger"/>
    <property type="match status" value="7"/>
</dbReference>
<dbReference type="GO" id="GO:0008276">
    <property type="term" value="F:protein methyltransferase activity"/>
    <property type="evidence" value="ECO:0007669"/>
    <property type="project" value="UniProtKB-ARBA"/>
</dbReference>
<dbReference type="AlphaFoldDB" id="A0A1Y1MLH9"/>
<keyword evidence="4 9" id="KW-0863">Zinc-finger</keyword>
<keyword evidence="3" id="KW-0677">Repeat</keyword>
<evidence type="ECO:0000256" key="9">
    <source>
        <dbReference type="PROSITE-ProRule" id="PRU00042"/>
    </source>
</evidence>
<dbReference type="PROSITE" id="PS50157">
    <property type="entry name" value="ZINC_FINGER_C2H2_2"/>
    <property type="match status" value="10"/>
</dbReference>
<dbReference type="GO" id="GO:0008270">
    <property type="term" value="F:zinc ion binding"/>
    <property type="evidence" value="ECO:0007669"/>
    <property type="project" value="UniProtKB-KW"/>
</dbReference>
<keyword evidence="8" id="KW-0539">Nucleus</keyword>
<dbReference type="InterPro" id="IPR050636">
    <property type="entry name" value="C2H2-ZF_domain-containing"/>
</dbReference>
<proteinExistence type="predicted"/>
<reference evidence="11" key="1">
    <citation type="journal article" date="2016" name="Sci. Rep.">
        <title>Molecular characterization of firefly nuptial gifts: a multi-omics approach sheds light on postcopulatory sexual selection.</title>
        <authorList>
            <person name="Al-Wathiqui N."/>
            <person name="Fallon T.R."/>
            <person name="South A."/>
            <person name="Weng J.K."/>
            <person name="Lewis S.M."/>
        </authorList>
    </citation>
    <scope>NUCLEOTIDE SEQUENCE</scope>
</reference>
<evidence type="ECO:0000256" key="2">
    <source>
        <dbReference type="ARBA" id="ARBA00022723"/>
    </source>
</evidence>
<feature type="domain" description="C2H2-type" evidence="10">
    <location>
        <begin position="496"/>
        <end position="523"/>
    </location>
</feature>
<feature type="domain" description="C2H2-type" evidence="10">
    <location>
        <begin position="523"/>
        <end position="551"/>
    </location>
</feature>
<feature type="domain" description="C2H2-type" evidence="10">
    <location>
        <begin position="461"/>
        <end position="488"/>
    </location>
</feature>
<dbReference type="InterPro" id="IPR046341">
    <property type="entry name" value="SET_dom_sf"/>
</dbReference>
<feature type="domain" description="C2H2-type" evidence="10">
    <location>
        <begin position="238"/>
        <end position="266"/>
    </location>
</feature>
<dbReference type="GO" id="GO:0008757">
    <property type="term" value="F:S-adenosylmethionine-dependent methyltransferase activity"/>
    <property type="evidence" value="ECO:0007669"/>
    <property type="project" value="UniProtKB-ARBA"/>
</dbReference>
<organism evidence="11">
    <name type="scientific">Photinus pyralis</name>
    <name type="common">Common eastern firefly</name>
    <name type="synonym">Lampyris pyralis</name>
    <dbReference type="NCBI Taxonomy" id="7054"/>
    <lineage>
        <taxon>Eukaryota</taxon>
        <taxon>Metazoa</taxon>
        <taxon>Ecdysozoa</taxon>
        <taxon>Arthropoda</taxon>
        <taxon>Hexapoda</taxon>
        <taxon>Insecta</taxon>
        <taxon>Pterygota</taxon>
        <taxon>Neoptera</taxon>
        <taxon>Endopterygota</taxon>
        <taxon>Coleoptera</taxon>
        <taxon>Polyphaga</taxon>
        <taxon>Elateriformia</taxon>
        <taxon>Elateroidea</taxon>
        <taxon>Lampyridae</taxon>
        <taxon>Lampyrinae</taxon>
        <taxon>Photinus</taxon>
    </lineage>
</organism>
<keyword evidence="6" id="KW-0805">Transcription regulation</keyword>
<dbReference type="InterPro" id="IPR036236">
    <property type="entry name" value="Znf_C2H2_sf"/>
</dbReference>
<evidence type="ECO:0000259" key="10">
    <source>
        <dbReference type="PROSITE" id="PS50157"/>
    </source>
</evidence>
<evidence type="ECO:0000256" key="4">
    <source>
        <dbReference type="ARBA" id="ARBA00022771"/>
    </source>
</evidence>
<dbReference type="PANTHER" id="PTHR47772">
    <property type="entry name" value="ZINC FINGER PROTEIN 200"/>
    <property type="match status" value="1"/>
</dbReference>
<keyword evidence="5" id="KW-0862">Zinc</keyword>
<feature type="domain" description="C2H2-type" evidence="10">
    <location>
        <begin position="604"/>
        <end position="631"/>
    </location>
</feature>
<feature type="domain" description="C2H2-type" evidence="10">
    <location>
        <begin position="579"/>
        <end position="607"/>
    </location>
</feature>
<evidence type="ECO:0000256" key="6">
    <source>
        <dbReference type="ARBA" id="ARBA00023015"/>
    </source>
</evidence>
<protein>
    <recommendedName>
        <fullName evidence="10">C2H2-type domain-containing protein</fullName>
    </recommendedName>
</protein>
<comment type="subcellular location">
    <subcellularLocation>
        <location evidence="1">Nucleus</location>
    </subcellularLocation>
</comment>
<dbReference type="InterPro" id="IPR001214">
    <property type="entry name" value="SET_dom"/>
</dbReference>
<dbReference type="PROSITE" id="PS00028">
    <property type="entry name" value="ZINC_FINGER_C2H2_1"/>
    <property type="match status" value="9"/>
</dbReference>
<name>A0A1Y1MLH9_PHOPY</name>
<dbReference type="GO" id="GO:0005634">
    <property type="term" value="C:nucleus"/>
    <property type="evidence" value="ECO:0007669"/>
    <property type="project" value="UniProtKB-SubCell"/>
</dbReference>
<dbReference type="SUPFAM" id="SSF57667">
    <property type="entry name" value="beta-beta-alpha zinc fingers"/>
    <property type="match status" value="7"/>
</dbReference>
<evidence type="ECO:0000256" key="3">
    <source>
        <dbReference type="ARBA" id="ARBA00022737"/>
    </source>
</evidence>
<sequence>MSEIENSDPCGICGEAHRYSQCECVPFTKHIPDKVALTRARATLPEVVNIRTMADGTYAICANTFIGKGTQLGPLEARTLLTLNPIITFPLKLFSTNEEDLSGYYLDTADEYCCNWIIFISPAQHAEEQNVICFQHKSEIIYMCLKDVHPGDYLKVWYSDYYGKKMGKKPLMPYSLSIPTKNTDMPKEPVDMNKLLKEQQKLVDRENWTCKFCGKLENDIARFSNHIIDHYTRKKVNVNCDECEGTFSTKKNLRVHMRKVHNKSIAKEEHKSSETDNVKPKESIVGGPLLNSLLADSLDNTNLMLSNMDLNLNVLENDALSLAVDNLLTENVKELDHFNFDITETQEQFVCDICLKVFTKLRYLIQHLRTHTGRFTCTYCLKIFCRKENLIMHSCERDTSLIHACTICGKTFSSEKYLDRHTNLVHKGVYLCEKCNKKNHSQKDYKNHNCTALSNSAKQVFPCSTCGKKFFHIRYLRKHAKRHKQKEKVAPLNENFTCEVCGANHKTRAGLFLHKKTHSNPSFQCPLCEKKFHKSDTLREHKLYRHSDQKVTCTICKKELKNERILKVHMKLHTNLNTYKCDKCPCSYAQASSLKAHKFTVHLNRCKVCHKEFPSADLLAIHQKSHVLKEFYVCPICSKCMKLRTSLVRHIKKFHPDQDHVALVAKMQATPADLVLPSEEQSDKENVIAEQSTLSQLVSTHESDDSNFDSIVDNFENIMNSYNVNSNDNLSLTAYTDPKTSDDREMLDFTDLQMDIESSFDVGSIGISNQDICLSMPDLTEADQEIMLGTCLRKFLCVICLLGDNAFIMENGTIVEPKDQGNVLVYVLDKNL</sequence>
<evidence type="ECO:0000256" key="1">
    <source>
        <dbReference type="ARBA" id="ARBA00004123"/>
    </source>
</evidence>
<dbReference type="SMART" id="SM00355">
    <property type="entry name" value="ZnF_C2H2"/>
    <property type="match status" value="12"/>
</dbReference>
<evidence type="ECO:0000313" key="11">
    <source>
        <dbReference type="EMBL" id="JAV86533.1"/>
    </source>
</evidence>
<dbReference type="Pfam" id="PF21549">
    <property type="entry name" value="PRDM2_PR"/>
    <property type="match status" value="1"/>
</dbReference>
<dbReference type="Pfam" id="PF13912">
    <property type="entry name" value="zf-C2H2_6"/>
    <property type="match status" value="2"/>
</dbReference>
<feature type="domain" description="C2H2-type" evidence="10">
    <location>
        <begin position="403"/>
        <end position="428"/>
    </location>
</feature>
<keyword evidence="2" id="KW-0479">Metal-binding</keyword>
<dbReference type="EMBL" id="GEZM01027974">
    <property type="protein sequence ID" value="JAV86533.1"/>
    <property type="molecule type" value="Transcribed_RNA"/>
</dbReference>
<feature type="domain" description="C2H2-type" evidence="10">
    <location>
        <begin position="349"/>
        <end position="376"/>
    </location>
</feature>
<dbReference type="Gene3D" id="2.170.270.10">
    <property type="entry name" value="SET domain"/>
    <property type="match status" value="1"/>
</dbReference>
<dbReference type="Pfam" id="PF13894">
    <property type="entry name" value="zf-C2H2_4"/>
    <property type="match status" value="1"/>
</dbReference>